<dbReference type="OrthoDB" id="26525at2759"/>
<organism evidence="1 2">
    <name type="scientific">Catenaria anguillulae PL171</name>
    <dbReference type="NCBI Taxonomy" id="765915"/>
    <lineage>
        <taxon>Eukaryota</taxon>
        <taxon>Fungi</taxon>
        <taxon>Fungi incertae sedis</taxon>
        <taxon>Blastocladiomycota</taxon>
        <taxon>Blastocladiomycetes</taxon>
        <taxon>Blastocladiales</taxon>
        <taxon>Catenariaceae</taxon>
        <taxon>Catenaria</taxon>
    </lineage>
</organism>
<dbReference type="EMBL" id="MCFL01000002">
    <property type="protein sequence ID" value="ORZ41136.1"/>
    <property type="molecule type" value="Genomic_DNA"/>
</dbReference>
<keyword evidence="2" id="KW-1185">Reference proteome</keyword>
<protein>
    <submittedName>
        <fullName evidence="1">Uncharacterized protein</fullName>
    </submittedName>
</protein>
<evidence type="ECO:0000313" key="2">
    <source>
        <dbReference type="Proteomes" id="UP000193411"/>
    </source>
</evidence>
<evidence type="ECO:0000313" key="1">
    <source>
        <dbReference type="EMBL" id="ORZ41136.1"/>
    </source>
</evidence>
<gene>
    <name evidence="1" type="ORF">BCR44DRAFT_49715</name>
</gene>
<name>A0A1Y2I2P8_9FUNG</name>
<dbReference type="Proteomes" id="UP000193411">
    <property type="component" value="Unassembled WGS sequence"/>
</dbReference>
<sequence length="119" mass="13817">MSSHPNGRTLLIDTYDMLHPDLETAPAYEAIFARFDKDKDVADRQHPNQFDQHELAQILAHHANQAKNPDLMLSQDDFIDMYYYRTQGDEDQTWRDLTRLGYGPDLQLDGSHHMRQSGS</sequence>
<reference evidence="1 2" key="1">
    <citation type="submission" date="2016-07" db="EMBL/GenBank/DDBJ databases">
        <title>Pervasive Adenine N6-methylation of Active Genes in Fungi.</title>
        <authorList>
            <consortium name="DOE Joint Genome Institute"/>
            <person name="Mondo S.J."/>
            <person name="Dannebaum R.O."/>
            <person name="Kuo R.C."/>
            <person name="Labutti K."/>
            <person name="Haridas S."/>
            <person name="Kuo A."/>
            <person name="Salamov A."/>
            <person name="Ahrendt S.R."/>
            <person name="Lipzen A."/>
            <person name="Sullivan W."/>
            <person name="Andreopoulos W.B."/>
            <person name="Clum A."/>
            <person name="Lindquist E."/>
            <person name="Daum C."/>
            <person name="Ramamoorthy G.K."/>
            <person name="Gryganskyi A."/>
            <person name="Culley D."/>
            <person name="Magnuson J.K."/>
            <person name="James T.Y."/>
            <person name="O'Malley M.A."/>
            <person name="Stajich J.E."/>
            <person name="Spatafora J.W."/>
            <person name="Visel A."/>
            <person name="Grigoriev I.V."/>
        </authorList>
    </citation>
    <scope>NUCLEOTIDE SEQUENCE [LARGE SCALE GENOMIC DNA]</scope>
    <source>
        <strain evidence="1 2">PL171</strain>
    </source>
</reference>
<comment type="caution">
    <text evidence="1">The sequence shown here is derived from an EMBL/GenBank/DDBJ whole genome shotgun (WGS) entry which is preliminary data.</text>
</comment>
<accession>A0A1Y2I2P8</accession>
<proteinExistence type="predicted"/>
<dbReference type="AlphaFoldDB" id="A0A1Y2I2P8"/>